<dbReference type="Gene3D" id="3.90.79.10">
    <property type="entry name" value="Nucleoside Triphosphate Pyrophosphohydrolase"/>
    <property type="match status" value="1"/>
</dbReference>
<dbReference type="GO" id="GO:0046872">
    <property type="term" value="F:metal ion binding"/>
    <property type="evidence" value="ECO:0007669"/>
    <property type="project" value="UniProtKB-KW"/>
</dbReference>
<evidence type="ECO:0000256" key="2">
    <source>
        <dbReference type="ARBA" id="ARBA00001946"/>
    </source>
</evidence>
<name>A0AAW5QDB5_9ACTN</name>
<dbReference type="Proteomes" id="UP001206890">
    <property type="component" value="Unassembled WGS sequence"/>
</dbReference>
<keyword evidence="5" id="KW-0460">Magnesium</keyword>
<evidence type="ECO:0000256" key="1">
    <source>
        <dbReference type="ARBA" id="ARBA00001936"/>
    </source>
</evidence>
<dbReference type="RefSeq" id="WP_259843105.1">
    <property type="nucleotide sequence ID" value="NZ_JALXRO010000113.1"/>
</dbReference>
<evidence type="ECO:0000256" key="5">
    <source>
        <dbReference type="ARBA" id="ARBA00022842"/>
    </source>
</evidence>
<accession>A0AAW5QDB5</accession>
<dbReference type="InterPro" id="IPR039121">
    <property type="entry name" value="NUDT19"/>
</dbReference>
<gene>
    <name evidence="8" type="ORF">M3D93_14490</name>
</gene>
<evidence type="ECO:0000256" key="6">
    <source>
        <dbReference type="ARBA" id="ARBA00023211"/>
    </source>
</evidence>
<dbReference type="PANTHER" id="PTHR12318:SF0">
    <property type="entry name" value="ACYL-COENZYME A DIPHOSPHATASE NUDT19"/>
    <property type="match status" value="1"/>
</dbReference>
<sequence>MTGVAGSSGASRVVGGGDAPEAYEPGAVPIREAATVALIRDARVGGGVEVFLQHRVSTMQFAAGMSVFPGGGVEPRDHHGTRPWRGPEPRWWADRFGIDEGRAAAAVRGVARELFEETGVLLAEPAGATPPPAPPGVAERRALDAGHGDLDSLLAAHGLVLSAHLLRPWDRWTTPVGPPRRYDTLFFVAALPEGAEPDGGTSEARAAEWIRADDAAQAGVLGHLGMLRPTLDVLSDLAGAADVAEVLATERAIAPGGN</sequence>
<dbReference type="SUPFAM" id="SSF55811">
    <property type="entry name" value="Nudix"/>
    <property type="match status" value="1"/>
</dbReference>
<dbReference type="CDD" id="cd18870">
    <property type="entry name" value="NUDIX_AcylCoAdiphos_Nudt19"/>
    <property type="match status" value="1"/>
</dbReference>
<protein>
    <submittedName>
        <fullName evidence="8">NUDIX hydrolase</fullName>
    </submittedName>
</protein>
<comment type="cofactor">
    <cofactor evidence="1">
        <name>Mn(2+)</name>
        <dbReference type="ChEBI" id="CHEBI:29035"/>
    </cofactor>
</comment>
<feature type="domain" description="Nudix hydrolase" evidence="7">
    <location>
        <begin position="29"/>
        <end position="235"/>
    </location>
</feature>
<organism evidence="8 9">
    <name type="scientific">Dietzia cinnamea</name>
    <dbReference type="NCBI Taxonomy" id="321318"/>
    <lineage>
        <taxon>Bacteria</taxon>
        <taxon>Bacillati</taxon>
        <taxon>Actinomycetota</taxon>
        <taxon>Actinomycetes</taxon>
        <taxon>Mycobacteriales</taxon>
        <taxon>Dietziaceae</taxon>
        <taxon>Dietzia</taxon>
    </lineage>
</organism>
<dbReference type="AlphaFoldDB" id="A0AAW5QDB5"/>
<evidence type="ECO:0000259" key="7">
    <source>
        <dbReference type="PROSITE" id="PS51462"/>
    </source>
</evidence>
<keyword evidence="3" id="KW-0479">Metal-binding</keyword>
<keyword evidence="6" id="KW-0464">Manganese</keyword>
<keyword evidence="4 8" id="KW-0378">Hydrolase</keyword>
<dbReference type="EMBL" id="JALXTC010000090">
    <property type="protein sequence ID" value="MCT2118942.1"/>
    <property type="molecule type" value="Genomic_DNA"/>
</dbReference>
<reference evidence="8" key="1">
    <citation type="submission" date="2022-04" db="EMBL/GenBank/DDBJ databases">
        <title>Human microbiome associated bacterial genomes.</title>
        <authorList>
            <person name="Sandstrom S."/>
            <person name="Salamzade R."/>
            <person name="Kalan L.R."/>
        </authorList>
    </citation>
    <scope>NUCLEOTIDE SEQUENCE</scope>
    <source>
        <strain evidence="8">P3-SID1762</strain>
    </source>
</reference>
<comment type="cofactor">
    <cofactor evidence="2">
        <name>Mg(2+)</name>
        <dbReference type="ChEBI" id="CHEBI:18420"/>
    </cofactor>
</comment>
<comment type="caution">
    <text evidence="8">The sequence shown here is derived from an EMBL/GenBank/DDBJ whole genome shotgun (WGS) entry which is preliminary data.</text>
</comment>
<evidence type="ECO:0000256" key="4">
    <source>
        <dbReference type="ARBA" id="ARBA00022801"/>
    </source>
</evidence>
<proteinExistence type="predicted"/>
<evidence type="ECO:0000313" key="8">
    <source>
        <dbReference type="EMBL" id="MCT2118942.1"/>
    </source>
</evidence>
<dbReference type="InterPro" id="IPR000086">
    <property type="entry name" value="NUDIX_hydrolase_dom"/>
</dbReference>
<evidence type="ECO:0000313" key="9">
    <source>
        <dbReference type="Proteomes" id="UP001206890"/>
    </source>
</evidence>
<dbReference type="GO" id="GO:0016818">
    <property type="term" value="F:hydrolase activity, acting on acid anhydrides, in phosphorus-containing anhydrides"/>
    <property type="evidence" value="ECO:0007669"/>
    <property type="project" value="InterPro"/>
</dbReference>
<dbReference type="PROSITE" id="PS51462">
    <property type="entry name" value="NUDIX"/>
    <property type="match status" value="1"/>
</dbReference>
<evidence type="ECO:0000256" key="3">
    <source>
        <dbReference type="ARBA" id="ARBA00022723"/>
    </source>
</evidence>
<dbReference type="PANTHER" id="PTHR12318">
    <property type="entry name" value="TESTOSTERONE-REGULATED PROTEIN RP2"/>
    <property type="match status" value="1"/>
</dbReference>
<dbReference type="InterPro" id="IPR015797">
    <property type="entry name" value="NUDIX_hydrolase-like_dom_sf"/>
</dbReference>